<dbReference type="EMBL" id="CP034543">
    <property type="protein sequence ID" value="AZQ41745.1"/>
    <property type="molecule type" value="Genomic_DNA"/>
</dbReference>
<evidence type="ECO:0000313" key="1">
    <source>
        <dbReference type="EMBL" id="AZQ41745.1"/>
    </source>
</evidence>
<dbReference type="AlphaFoldDB" id="A0A3Q9EYA3"/>
<dbReference type="RefSeq" id="WP_003034423.1">
    <property type="nucleotide sequence ID" value="NZ_CP034543.1"/>
</dbReference>
<sequence length="98" mass="11640">MNQKLIAIDYLSKHVEENIEFDNISYESNVFDYIELDEKLLPSEYQKVFEGNIVKVDIYMYDAVYIYFISLLDSPQIGSLLGVAKERQLLEYKFLKER</sequence>
<gene>
    <name evidence="1" type="ORF">EHW89_04430</name>
</gene>
<keyword evidence="2" id="KW-1185">Reference proteome</keyword>
<reference evidence="2" key="1">
    <citation type="submission" date="2018-12" db="EMBL/GenBank/DDBJ databases">
        <title>Genome sequencing of Streptococcus sp. KCOM 2412 (= ChDC F135).</title>
        <authorList>
            <person name="Kook J.-K."/>
            <person name="Park S.-N."/>
            <person name="Lim Y.K."/>
        </authorList>
    </citation>
    <scope>NUCLEOTIDE SEQUENCE [LARGE SCALE GENOMIC DNA]</scope>
    <source>
        <strain evidence="2">KCOM 2412</strain>
    </source>
</reference>
<proteinExistence type="predicted"/>
<dbReference type="KEGG" id="spei:EHW89_04430"/>
<name>A0A3Q9EYA3_9STRE</name>
<evidence type="ECO:0000313" key="2">
    <source>
        <dbReference type="Proteomes" id="UP000272924"/>
    </source>
</evidence>
<protein>
    <submittedName>
        <fullName evidence="1">Uncharacterized protein</fullName>
    </submittedName>
</protein>
<dbReference type="Proteomes" id="UP000272924">
    <property type="component" value="Chromosome"/>
</dbReference>
<accession>A0A3Q9EYA3</accession>
<organism evidence="1 2">
    <name type="scientific">Streptococcus periodonticum</name>
    <dbReference type="NCBI Taxonomy" id="2490633"/>
    <lineage>
        <taxon>Bacteria</taxon>
        <taxon>Bacillati</taxon>
        <taxon>Bacillota</taxon>
        <taxon>Bacilli</taxon>
        <taxon>Lactobacillales</taxon>
        <taxon>Streptococcaceae</taxon>
        <taxon>Streptococcus</taxon>
    </lineage>
</organism>